<dbReference type="InterPro" id="IPR047640">
    <property type="entry name" value="RpiR-like"/>
</dbReference>
<keyword evidence="7" id="KW-1185">Reference proteome</keyword>
<evidence type="ECO:0000256" key="3">
    <source>
        <dbReference type="ARBA" id="ARBA00023163"/>
    </source>
</evidence>
<dbReference type="GO" id="GO:0003677">
    <property type="term" value="F:DNA binding"/>
    <property type="evidence" value="ECO:0007669"/>
    <property type="project" value="UniProtKB-KW"/>
</dbReference>
<dbReference type="PANTHER" id="PTHR30514">
    <property type="entry name" value="GLUCOKINASE"/>
    <property type="match status" value="1"/>
</dbReference>
<comment type="caution">
    <text evidence="6">The sequence shown here is derived from an EMBL/GenBank/DDBJ whole genome shotgun (WGS) entry which is preliminary data.</text>
</comment>
<accession>A0A0F5QC00</accession>
<dbReference type="InterPro" id="IPR000281">
    <property type="entry name" value="HTH_RpiR"/>
</dbReference>
<dbReference type="InterPro" id="IPR009057">
    <property type="entry name" value="Homeodomain-like_sf"/>
</dbReference>
<evidence type="ECO:0000256" key="2">
    <source>
        <dbReference type="ARBA" id="ARBA00023125"/>
    </source>
</evidence>
<evidence type="ECO:0000259" key="4">
    <source>
        <dbReference type="PROSITE" id="PS51071"/>
    </source>
</evidence>
<dbReference type="GO" id="GO:0097367">
    <property type="term" value="F:carbohydrate derivative binding"/>
    <property type="evidence" value="ECO:0007669"/>
    <property type="project" value="InterPro"/>
</dbReference>
<dbReference type="CDD" id="cd05013">
    <property type="entry name" value="SIS_RpiR"/>
    <property type="match status" value="1"/>
</dbReference>
<dbReference type="SUPFAM" id="SSF46689">
    <property type="entry name" value="Homeodomain-like"/>
    <property type="match status" value="1"/>
</dbReference>
<keyword evidence="1" id="KW-0805">Transcription regulation</keyword>
<sequence length="288" mass="31215">MLERLQVASETLHSAELEVARTILADPDWVSRSSIKALAARASVSEPTVIRLARKLGCTGYTDFKLQLAEDLVVTRMFLSPDALVHNSQPASIAERMYEAATRTMTEAMTMLNEKAFEQSVKLLSKARRIQCLGVGGSSAIMAQEAENRLFRLGIAVQSSADPYKSRMIAAIMAPEDVLLCFSATGKPVSVIDSAEIARANGVKVIAIAPANSPLAEVADVNLAISVFNDEVYFNLPSPTRYAQLYLLDCLAAAVAVELSPHSLQHLKNIRRTLSGLHGTMKFQPIGD</sequence>
<dbReference type="SUPFAM" id="SSF53697">
    <property type="entry name" value="SIS domain"/>
    <property type="match status" value="1"/>
</dbReference>
<dbReference type="Pfam" id="PF01418">
    <property type="entry name" value="HTH_6"/>
    <property type="match status" value="1"/>
</dbReference>
<dbReference type="InterPro" id="IPR036388">
    <property type="entry name" value="WH-like_DNA-bd_sf"/>
</dbReference>
<keyword evidence="2" id="KW-0238">DNA-binding</keyword>
<dbReference type="STRING" id="1293439.WH87_08820"/>
<keyword evidence="3" id="KW-0804">Transcription</keyword>
<dbReference type="PATRIC" id="fig|1293439.3.peg.1343"/>
<dbReference type="InterPro" id="IPR001347">
    <property type="entry name" value="SIS_dom"/>
</dbReference>
<dbReference type="Pfam" id="PF01380">
    <property type="entry name" value="SIS"/>
    <property type="match status" value="1"/>
</dbReference>
<evidence type="ECO:0008006" key="8">
    <source>
        <dbReference type="Google" id="ProtNLM"/>
    </source>
</evidence>
<dbReference type="InterPro" id="IPR035472">
    <property type="entry name" value="RpiR-like_SIS"/>
</dbReference>
<dbReference type="PANTHER" id="PTHR30514:SF1">
    <property type="entry name" value="HTH-TYPE TRANSCRIPTIONAL REGULATOR HEXR-RELATED"/>
    <property type="match status" value="1"/>
</dbReference>
<dbReference type="EMBL" id="LANJ01000016">
    <property type="protein sequence ID" value="KKC38253.1"/>
    <property type="molecule type" value="Genomic_DNA"/>
</dbReference>
<evidence type="ECO:0000256" key="1">
    <source>
        <dbReference type="ARBA" id="ARBA00023015"/>
    </source>
</evidence>
<dbReference type="PROSITE" id="PS51071">
    <property type="entry name" value="HTH_RPIR"/>
    <property type="match status" value="1"/>
</dbReference>
<proteinExistence type="predicted"/>
<gene>
    <name evidence="6" type="ORF">WH87_08820</name>
</gene>
<dbReference type="Gene3D" id="1.10.10.10">
    <property type="entry name" value="Winged helix-like DNA-binding domain superfamily/Winged helix DNA-binding domain"/>
    <property type="match status" value="1"/>
</dbReference>
<protein>
    <recommendedName>
        <fullName evidence="8">RpiR family transcriptional regulator</fullName>
    </recommendedName>
</protein>
<evidence type="ECO:0000313" key="7">
    <source>
        <dbReference type="Proteomes" id="UP000033411"/>
    </source>
</evidence>
<feature type="domain" description="SIS" evidence="5">
    <location>
        <begin position="120"/>
        <end position="261"/>
    </location>
</feature>
<name>A0A0F5QC00_9HYPH</name>
<organism evidence="6 7">
    <name type="scientific">Devosia epidermidihirudinis</name>
    <dbReference type="NCBI Taxonomy" id="1293439"/>
    <lineage>
        <taxon>Bacteria</taxon>
        <taxon>Pseudomonadati</taxon>
        <taxon>Pseudomonadota</taxon>
        <taxon>Alphaproteobacteria</taxon>
        <taxon>Hyphomicrobiales</taxon>
        <taxon>Devosiaceae</taxon>
        <taxon>Devosia</taxon>
    </lineage>
</organism>
<dbReference type="GO" id="GO:1901135">
    <property type="term" value="P:carbohydrate derivative metabolic process"/>
    <property type="evidence" value="ECO:0007669"/>
    <property type="project" value="InterPro"/>
</dbReference>
<dbReference type="GO" id="GO:0003700">
    <property type="term" value="F:DNA-binding transcription factor activity"/>
    <property type="evidence" value="ECO:0007669"/>
    <property type="project" value="InterPro"/>
</dbReference>
<evidence type="ECO:0000259" key="5">
    <source>
        <dbReference type="PROSITE" id="PS51464"/>
    </source>
</evidence>
<dbReference type="Gene3D" id="3.40.50.10490">
    <property type="entry name" value="Glucose-6-phosphate isomerase like protein, domain 1"/>
    <property type="match status" value="1"/>
</dbReference>
<feature type="domain" description="HTH rpiR-type" evidence="4">
    <location>
        <begin position="1"/>
        <end position="75"/>
    </location>
</feature>
<dbReference type="PROSITE" id="PS51464">
    <property type="entry name" value="SIS"/>
    <property type="match status" value="1"/>
</dbReference>
<dbReference type="AlphaFoldDB" id="A0A0F5QC00"/>
<evidence type="ECO:0000313" key="6">
    <source>
        <dbReference type="EMBL" id="KKC38253.1"/>
    </source>
</evidence>
<reference evidence="6 7" key="1">
    <citation type="submission" date="2015-03" db="EMBL/GenBank/DDBJ databases">
        <authorList>
            <person name="Lepp D."/>
            <person name="Hassan Y.I."/>
            <person name="Li X.-Z."/>
            <person name="Zhou T."/>
        </authorList>
    </citation>
    <scope>NUCLEOTIDE SEQUENCE [LARGE SCALE GENOMIC DNA]</scope>
    <source>
        <strain evidence="6 7">E84</strain>
    </source>
</reference>
<dbReference type="InterPro" id="IPR046348">
    <property type="entry name" value="SIS_dom_sf"/>
</dbReference>
<dbReference type="Proteomes" id="UP000033411">
    <property type="component" value="Unassembled WGS sequence"/>
</dbReference>